<proteinExistence type="predicted"/>
<protein>
    <submittedName>
        <fullName evidence="1">Class I SAM-dependent methyltransferase</fullName>
    </submittedName>
</protein>
<evidence type="ECO:0000313" key="1">
    <source>
        <dbReference type="EMBL" id="QKF06889.1"/>
    </source>
</evidence>
<keyword evidence="1" id="KW-0808">Transferase</keyword>
<dbReference type="RefSeq" id="WP_173163560.1">
    <property type="nucleotide sequence ID" value="NZ_CP053716.1"/>
</dbReference>
<dbReference type="Pfam" id="PF13489">
    <property type="entry name" value="Methyltransf_23"/>
    <property type="match status" value="1"/>
</dbReference>
<sequence>MDSRTAQRLAQINTAFYERNAASFSATRQHPWQGWRECLRIAREQGVVPTHEAADAQVSVLDVACGNLRFERFLAGEAPAVRFAVHAVDNCDGLVSAQGEASYQSLDVCAALLTEPPVLSTVLRPLACDLVVCFGFLHHVPTFRARLDLLRTLTARTRPGGLCLVSAWRFDADERLRTRAPLDTARAAPQVGIDRADLDAGDYLLGWQGRPDAWRYCHCVDDVEVDCLVKGVVDDALLVRRFRADGPQGRSNEYLALTPRAS</sequence>
<organism evidence="1 2">
    <name type="scientific">Berryella wangjianweii</name>
    <dbReference type="NCBI Taxonomy" id="2734634"/>
    <lineage>
        <taxon>Bacteria</taxon>
        <taxon>Bacillati</taxon>
        <taxon>Actinomycetota</taxon>
        <taxon>Coriobacteriia</taxon>
        <taxon>Eggerthellales</taxon>
        <taxon>Eggerthellaceae</taxon>
        <taxon>Berryella</taxon>
    </lineage>
</organism>
<keyword evidence="2" id="KW-1185">Reference proteome</keyword>
<dbReference type="Gene3D" id="3.40.50.150">
    <property type="entry name" value="Vaccinia Virus protein VP39"/>
    <property type="match status" value="1"/>
</dbReference>
<dbReference type="AlphaFoldDB" id="A0A6M8J5Z5"/>
<dbReference type="KEGG" id="bwa:HLV38_01200"/>
<evidence type="ECO:0000313" key="2">
    <source>
        <dbReference type="Proteomes" id="UP000503297"/>
    </source>
</evidence>
<reference evidence="2" key="1">
    <citation type="submission" date="2020-05" db="EMBL/GenBank/DDBJ databases">
        <title>Novel species in genus Nocardioides.</title>
        <authorList>
            <person name="Zhang G."/>
        </authorList>
    </citation>
    <scope>NUCLEOTIDE SEQUENCE [LARGE SCALE GENOMIC DNA]</scope>
    <source>
        <strain evidence="2">zg-1050</strain>
    </source>
</reference>
<dbReference type="GO" id="GO:0008168">
    <property type="term" value="F:methyltransferase activity"/>
    <property type="evidence" value="ECO:0007669"/>
    <property type="project" value="UniProtKB-KW"/>
</dbReference>
<dbReference type="EMBL" id="CP053716">
    <property type="protein sequence ID" value="QKF06889.1"/>
    <property type="molecule type" value="Genomic_DNA"/>
</dbReference>
<accession>A0A6M8J5Z5</accession>
<dbReference type="GO" id="GO:0032259">
    <property type="term" value="P:methylation"/>
    <property type="evidence" value="ECO:0007669"/>
    <property type="project" value="UniProtKB-KW"/>
</dbReference>
<dbReference type="Proteomes" id="UP000503297">
    <property type="component" value="Chromosome"/>
</dbReference>
<gene>
    <name evidence="1" type="ORF">HLV38_01200</name>
</gene>
<dbReference type="InterPro" id="IPR029063">
    <property type="entry name" value="SAM-dependent_MTases_sf"/>
</dbReference>
<dbReference type="SUPFAM" id="SSF53335">
    <property type="entry name" value="S-adenosyl-L-methionine-dependent methyltransferases"/>
    <property type="match status" value="1"/>
</dbReference>
<keyword evidence="1" id="KW-0489">Methyltransferase</keyword>
<name>A0A6M8J5Z5_9ACTN</name>